<gene>
    <name evidence="1" type="ORF">L2E82_07323</name>
</gene>
<proteinExistence type="predicted"/>
<reference evidence="1 2" key="2">
    <citation type="journal article" date="2022" name="Mol. Ecol. Resour.">
        <title>The genomes of chicory, endive, great burdock and yacon provide insights into Asteraceae paleo-polyploidization history and plant inulin production.</title>
        <authorList>
            <person name="Fan W."/>
            <person name="Wang S."/>
            <person name="Wang H."/>
            <person name="Wang A."/>
            <person name="Jiang F."/>
            <person name="Liu H."/>
            <person name="Zhao H."/>
            <person name="Xu D."/>
            <person name="Zhang Y."/>
        </authorList>
    </citation>
    <scope>NUCLEOTIDE SEQUENCE [LARGE SCALE GENOMIC DNA]</scope>
    <source>
        <strain evidence="2">cv. Punajuju</strain>
        <tissue evidence="1">Leaves</tissue>
    </source>
</reference>
<dbReference type="EMBL" id="CM042010">
    <property type="protein sequence ID" value="KAI3778208.1"/>
    <property type="molecule type" value="Genomic_DNA"/>
</dbReference>
<accession>A0ACB9G443</accession>
<keyword evidence="2" id="KW-1185">Reference proteome</keyword>
<name>A0ACB9G443_CICIN</name>
<dbReference type="Proteomes" id="UP001055811">
    <property type="component" value="Linkage Group LG02"/>
</dbReference>
<reference evidence="2" key="1">
    <citation type="journal article" date="2022" name="Mol. Ecol. Resour.">
        <title>The genomes of chicory, endive, great burdock and yacon provide insights into Asteraceae palaeo-polyploidization history and plant inulin production.</title>
        <authorList>
            <person name="Fan W."/>
            <person name="Wang S."/>
            <person name="Wang H."/>
            <person name="Wang A."/>
            <person name="Jiang F."/>
            <person name="Liu H."/>
            <person name="Zhao H."/>
            <person name="Xu D."/>
            <person name="Zhang Y."/>
        </authorList>
    </citation>
    <scope>NUCLEOTIDE SEQUENCE [LARGE SCALE GENOMIC DNA]</scope>
    <source>
        <strain evidence="2">cv. Punajuju</strain>
    </source>
</reference>
<evidence type="ECO:0000313" key="1">
    <source>
        <dbReference type="EMBL" id="KAI3778208.1"/>
    </source>
</evidence>
<organism evidence="1 2">
    <name type="scientific">Cichorium intybus</name>
    <name type="common">Chicory</name>
    <dbReference type="NCBI Taxonomy" id="13427"/>
    <lineage>
        <taxon>Eukaryota</taxon>
        <taxon>Viridiplantae</taxon>
        <taxon>Streptophyta</taxon>
        <taxon>Embryophyta</taxon>
        <taxon>Tracheophyta</taxon>
        <taxon>Spermatophyta</taxon>
        <taxon>Magnoliopsida</taxon>
        <taxon>eudicotyledons</taxon>
        <taxon>Gunneridae</taxon>
        <taxon>Pentapetalae</taxon>
        <taxon>asterids</taxon>
        <taxon>campanulids</taxon>
        <taxon>Asterales</taxon>
        <taxon>Asteraceae</taxon>
        <taxon>Cichorioideae</taxon>
        <taxon>Cichorieae</taxon>
        <taxon>Cichoriinae</taxon>
        <taxon>Cichorium</taxon>
    </lineage>
</organism>
<protein>
    <submittedName>
        <fullName evidence="1">Uncharacterized protein</fullName>
    </submittedName>
</protein>
<evidence type="ECO:0000313" key="2">
    <source>
        <dbReference type="Proteomes" id="UP001055811"/>
    </source>
</evidence>
<sequence length="345" mass="39117">MRTSASAVEYYGRENMYASPSPSPHELYAEDTSLYYLHSVPVTDFATLSVVAFLLFLSLLSFFCIFHIRLKSRSSLHLRRFNKLWTVRLLLVVLVTSWAVTQIPRLPFIREPLTFSKQANICKFHVVLSLGFLEPGFLVTLLYLINVSIKQRDPFEKWSVFLVIVTSLPTLILQIMFLFFTPLKEQLPWVMTRTSLLSVDGFGNKRMICTYPWISLFLFCAFAIMYSMGLLLACWRVVSLVINKTIRVRINMLGLTVMMALLVQTLFLGAESLWMPVNIGVSWVSFGVFLSVAICAVVGEIVLVIKPIMEALATDKDYLNLDAKRPIPNAGSVEGHCDGRLDSFS</sequence>
<comment type="caution">
    <text evidence="1">The sequence shown here is derived from an EMBL/GenBank/DDBJ whole genome shotgun (WGS) entry which is preliminary data.</text>
</comment>